<name>A0A6J4U9L4_9BACT</name>
<reference evidence="1" key="1">
    <citation type="submission" date="2020-02" db="EMBL/GenBank/DDBJ databases">
        <authorList>
            <person name="Meier V. D."/>
        </authorList>
    </citation>
    <scope>NUCLEOTIDE SEQUENCE</scope>
    <source>
        <strain evidence="1">AVDCRST_MAG59</strain>
    </source>
</reference>
<feature type="non-terminal residue" evidence="1">
    <location>
        <position position="37"/>
    </location>
</feature>
<evidence type="ECO:0000313" key="1">
    <source>
        <dbReference type="EMBL" id="CAA9544344.1"/>
    </source>
</evidence>
<accession>A0A6J4U9L4</accession>
<dbReference type="AlphaFoldDB" id="A0A6J4U9L4"/>
<organism evidence="1">
    <name type="scientific">uncultured Thermomicrobiales bacterium</name>
    <dbReference type="NCBI Taxonomy" id="1645740"/>
    <lineage>
        <taxon>Bacteria</taxon>
        <taxon>Pseudomonadati</taxon>
        <taxon>Thermomicrobiota</taxon>
        <taxon>Thermomicrobia</taxon>
        <taxon>Thermomicrobiales</taxon>
        <taxon>environmental samples</taxon>
    </lineage>
</organism>
<feature type="non-terminal residue" evidence="1">
    <location>
        <position position="1"/>
    </location>
</feature>
<protein>
    <submittedName>
        <fullName evidence="1">Uncharacterized protein</fullName>
    </submittedName>
</protein>
<gene>
    <name evidence="1" type="ORF">AVDCRST_MAG59-1134</name>
</gene>
<sequence length="37" mass="3964">CPPGDCPETAATSSPPCWRWRGPRCPAARAARTPSPR</sequence>
<dbReference type="EMBL" id="CADCWF010000069">
    <property type="protein sequence ID" value="CAA9544344.1"/>
    <property type="molecule type" value="Genomic_DNA"/>
</dbReference>
<proteinExistence type="predicted"/>